<organism evidence="2 3">
    <name type="scientific">Mucilaginibacter calamicampi</name>
    <dbReference type="NCBI Taxonomy" id="1302352"/>
    <lineage>
        <taxon>Bacteria</taxon>
        <taxon>Pseudomonadati</taxon>
        <taxon>Bacteroidota</taxon>
        <taxon>Sphingobacteriia</taxon>
        <taxon>Sphingobacteriales</taxon>
        <taxon>Sphingobacteriaceae</taxon>
        <taxon>Mucilaginibacter</taxon>
    </lineage>
</organism>
<accession>A0ABW2YY80</accession>
<feature type="transmembrane region" description="Helical" evidence="1">
    <location>
        <begin position="130"/>
        <end position="146"/>
    </location>
</feature>
<dbReference type="InterPro" id="IPR006750">
    <property type="entry name" value="YdcZ"/>
</dbReference>
<evidence type="ECO:0000313" key="3">
    <source>
        <dbReference type="Proteomes" id="UP001596958"/>
    </source>
</evidence>
<dbReference type="PANTHER" id="PTHR34821:SF2">
    <property type="entry name" value="INNER MEMBRANE PROTEIN YDCZ"/>
    <property type="match status" value="1"/>
</dbReference>
<gene>
    <name evidence="2" type="ORF">ACFQZS_10295</name>
</gene>
<dbReference type="Proteomes" id="UP001596958">
    <property type="component" value="Unassembled WGS sequence"/>
</dbReference>
<keyword evidence="3" id="KW-1185">Reference proteome</keyword>
<sequence>MKVSLIALMLVIGFVLTLHLAMNGKVGSILKNAEMGNAIFWTIGACTAIIIGFTHWEPAVFTRLGEVPKWLLTAGVMGGALVFGIAYAFPILGPGRATVLMVSAQVISGLVFSHYGWFAEQADPISYTKIGGALLLLGGTALVTFGK</sequence>
<feature type="transmembrane region" description="Helical" evidence="1">
    <location>
        <begin position="39"/>
        <end position="58"/>
    </location>
</feature>
<evidence type="ECO:0000256" key="1">
    <source>
        <dbReference type="SAM" id="Phobius"/>
    </source>
</evidence>
<dbReference type="EMBL" id="JBHTHU010000006">
    <property type="protein sequence ID" value="MFD0750534.1"/>
    <property type="molecule type" value="Genomic_DNA"/>
</dbReference>
<feature type="transmembrane region" description="Helical" evidence="1">
    <location>
        <begin position="98"/>
        <end position="118"/>
    </location>
</feature>
<dbReference type="PANTHER" id="PTHR34821">
    <property type="entry name" value="INNER MEMBRANE PROTEIN YDCZ"/>
    <property type="match status" value="1"/>
</dbReference>
<keyword evidence="1" id="KW-0812">Transmembrane</keyword>
<dbReference type="Pfam" id="PF04657">
    <property type="entry name" value="DMT_YdcZ"/>
    <property type="match status" value="1"/>
</dbReference>
<keyword evidence="1" id="KW-0472">Membrane</keyword>
<evidence type="ECO:0000313" key="2">
    <source>
        <dbReference type="EMBL" id="MFD0750534.1"/>
    </source>
</evidence>
<reference evidence="3" key="1">
    <citation type="journal article" date="2019" name="Int. J. Syst. Evol. Microbiol.">
        <title>The Global Catalogue of Microorganisms (GCM) 10K type strain sequencing project: providing services to taxonomists for standard genome sequencing and annotation.</title>
        <authorList>
            <consortium name="The Broad Institute Genomics Platform"/>
            <consortium name="The Broad Institute Genome Sequencing Center for Infectious Disease"/>
            <person name="Wu L."/>
            <person name="Ma J."/>
        </authorList>
    </citation>
    <scope>NUCLEOTIDE SEQUENCE [LARGE SCALE GENOMIC DNA]</scope>
    <source>
        <strain evidence="3">CCUG 63418</strain>
    </source>
</reference>
<name>A0ABW2YY80_9SPHI</name>
<comment type="caution">
    <text evidence="2">The sequence shown here is derived from an EMBL/GenBank/DDBJ whole genome shotgun (WGS) entry which is preliminary data.</text>
</comment>
<dbReference type="RefSeq" id="WP_377099886.1">
    <property type="nucleotide sequence ID" value="NZ_JBHTHU010000006.1"/>
</dbReference>
<keyword evidence="1" id="KW-1133">Transmembrane helix</keyword>
<feature type="transmembrane region" description="Helical" evidence="1">
    <location>
        <begin position="70"/>
        <end position="92"/>
    </location>
</feature>
<proteinExistence type="predicted"/>
<protein>
    <submittedName>
        <fullName evidence="2">DMT family transporter</fullName>
    </submittedName>
</protein>